<comment type="caution">
    <text evidence="2">The sequence shown here is derived from an EMBL/GenBank/DDBJ whole genome shotgun (WGS) entry which is preliminary data.</text>
</comment>
<dbReference type="Gene3D" id="3.40.50.880">
    <property type="match status" value="1"/>
</dbReference>
<accession>A0A538UEK4</accession>
<evidence type="ECO:0000313" key="2">
    <source>
        <dbReference type="EMBL" id="TMQ74310.1"/>
    </source>
</evidence>
<dbReference type="SUPFAM" id="SSF52317">
    <property type="entry name" value="Class I glutamine amidotransferase-like"/>
    <property type="match status" value="1"/>
</dbReference>
<dbReference type="CDD" id="cd03139">
    <property type="entry name" value="GATase1_PfpI_2"/>
    <property type="match status" value="1"/>
</dbReference>
<evidence type="ECO:0000313" key="3">
    <source>
        <dbReference type="Proteomes" id="UP000319771"/>
    </source>
</evidence>
<dbReference type="EMBL" id="VBPB01000003">
    <property type="protein sequence ID" value="TMQ74310.1"/>
    <property type="molecule type" value="Genomic_DNA"/>
</dbReference>
<dbReference type="Proteomes" id="UP000319771">
    <property type="component" value="Unassembled WGS sequence"/>
</dbReference>
<dbReference type="InterPro" id="IPR002818">
    <property type="entry name" value="DJ-1/PfpI"/>
</dbReference>
<dbReference type="InterPro" id="IPR052158">
    <property type="entry name" value="INH-QAR"/>
</dbReference>
<protein>
    <submittedName>
        <fullName evidence="2">DJ-1/PfpI family protein</fullName>
    </submittedName>
</protein>
<dbReference type="Pfam" id="PF01965">
    <property type="entry name" value="DJ-1_PfpI"/>
    <property type="match status" value="1"/>
</dbReference>
<gene>
    <name evidence="2" type="ORF">E6K81_00305</name>
</gene>
<proteinExistence type="predicted"/>
<dbReference type="PANTHER" id="PTHR43130:SF3">
    <property type="entry name" value="HTH-TYPE TRANSCRIPTIONAL REGULATOR RV1931C"/>
    <property type="match status" value="1"/>
</dbReference>
<dbReference type="InterPro" id="IPR029062">
    <property type="entry name" value="Class_I_gatase-like"/>
</dbReference>
<evidence type="ECO:0000259" key="1">
    <source>
        <dbReference type="Pfam" id="PF01965"/>
    </source>
</evidence>
<name>A0A538UEK4_UNCEI</name>
<organism evidence="2 3">
    <name type="scientific">Eiseniibacteriota bacterium</name>
    <dbReference type="NCBI Taxonomy" id="2212470"/>
    <lineage>
        <taxon>Bacteria</taxon>
        <taxon>Candidatus Eiseniibacteriota</taxon>
    </lineage>
</organism>
<feature type="domain" description="DJ-1/PfpI" evidence="1">
    <location>
        <begin position="25"/>
        <end position="165"/>
    </location>
</feature>
<dbReference type="PANTHER" id="PTHR43130">
    <property type="entry name" value="ARAC-FAMILY TRANSCRIPTIONAL REGULATOR"/>
    <property type="match status" value="1"/>
</dbReference>
<dbReference type="AlphaFoldDB" id="A0A538UEK4"/>
<sequence length="306" mass="32274">MALVEQAAAKGAPAPSTKPRVAILVFAAGFDVYSVGATKTAVTSAMGQTLVPKYTFADAPQPDILVVPGGGVFGAQHDDSTLAWLRATSAKTQQTMSVCNGAFILASAGLLDGLTATTTAGNLERLRTQFPKVRVVDDQRFVDNGHIITTAGLSAGIDGALHLVERQKGAGYAQEVALGEEYDWATRAKFARGALADRLIPQVDMDPIGTWDVVRTQGDTDRWEMVIHGRSTLGADSLLAYLDHELASKGKWVSVPAATRAATAGPRTWRFAGHDGKPWTGTMSIEPAAGASHEYTVSLKIARVSG</sequence>
<reference evidence="2 3" key="1">
    <citation type="journal article" date="2019" name="Nat. Microbiol.">
        <title>Mediterranean grassland soil C-N compound turnover is dependent on rainfall and depth, and is mediated by genomically divergent microorganisms.</title>
        <authorList>
            <person name="Diamond S."/>
            <person name="Andeer P.F."/>
            <person name="Li Z."/>
            <person name="Crits-Christoph A."/>
            <person name="Burstein D."/>
            <person name="Anantharaman K."/>
            <person name="Lane K.R."/>
            <person name="Thomas B.C."/>
            <person name="Pan C."/>
            <person name="Northen T.R."/>
            <person name="Banfield J.F."/>
        </authorList>
    </citation>
    <scope>NUCLEOTIDE SEQUENCE [LARGE SCALE GENOMIC DNA]</scope>
    <source>
        <strain evidence="2">WS_11</strain>
    </source>
</reference>